<dbReference type="SUPFAM" id="SSF48403">
    <property type="entry name" value="Ankyrin repeat"/>
    <property type="match status" value="1"/>
</dbReference>
<evidence type="ECO:0008006" key="6">
    <source>
        <dbReference type="Google" id="ProtNLM"/>
    </source>
</evidence>
<evidence type="ECO:0000256" key="3">
    <source>
        <dbReference type="PROSITE-ProRule" id="PRU00023"/>
    </source>
</evidence>
<dbReference type="Proteomes" id="UP000664534">
    <property type="component" value="Unassembled WGS sequence"/>
</dbReference>
<dbReference type="Gene3D" id="1.25.40.20">
    <property type="entry name" value="Ankyrin repeat-containing domain"/>
    <property type="match status" value="3"/>
</dbReference>
<dbReference type="OrthoDB" id="20872at2759"/>
<dbReference type="PROSITE" id="PS50088">
    <property type="entry name" value="ANK_REPEAT"/>
    <property type="match status" value="3"/>
</dbReference>
<dbReference type="PROSITE" id="PS50297">
    <property type="entry name" value="ANK_REP_REGION"/>
    <property type="match status" value="3"/>
</dbReference>
<keyword evidence="2 3" id="KW-0040">ANK repeat</keyword>
<protein>
    <recommendedName>
        <fullName evidence="6">Ankyrin repeat protein</fullName>
    </recommendedName>
</protein>
<name>A0A8H3FU89_9LECA</name>
<dbReference type="Pfam" id="PF00023">
    <property type="entry name" value="Ank"/>
    <property type="match status" value="1"/>
</dbReference>
<feature type="repeat" description="ANK" evidence="3">
    <location>
        <begin position="249"/>
        <end position="278"/>
    </location>
</feature>
<dbReference type="PANTHER" id="PTHR24171">
    <property type="entry name" value="ANKYRIN REPEAT DOMAIN-CONTAINING PROTEIN 39-RELATED"/>
    <property type="match status" value="1"/>
</dbReference>
<evidence type="ECO:0000256" key="2">
    <source>
        <dbReference type="ARBA" id="ARBA00023043"/>
    </source>
</evidence>
<keyword evidence="5" id="KW-1185">Reference proteome</keyword>
<evidence type="ECO:0000313" key="4">
    <source>
        <dbReference type="EMBL" id="CAF9932351.1"/>
    </source>
</evidence>
<dbReference type="SMART" id="SM00248">
    <property type="entry name" value="ANK"/>
    <property type="match status" value="4"/>
</dbReference>
<reference evidence="4" key="1">
    <citation type="submission" date="2021-03" db="EMBL/GenBank/DDBJ databases">
        <authorList>
            <person name="Tagirdzhanova G."/>
        </authorList>
    </citation>
    <scope>NUCLEOTIDE SEQUENCE</scope>
</reference>
<feature type="repeat" description="ANK" evidence="3">
    <location>
        <begin position="279"/>
        <end position="311"/>
    </location>
</feature>
<dbReference type="EMBL" id="CAJPDT010000065">
    <property type="protein sequence ID" value="CAF9932351.1"/>
    <property type="molecule type" value="Genomic_DNA"/>
</dbReference>
<evidence type="ECO:0000313" key="5">
    <source>
        <dbReference type="Proteomes" id="UP000664534"/>
    </source>
</evidence>
<dbReference type="InterPro" id="IPR036770">
    <property type="entry name" value="Ankyrin_rpt-contain_sf"/>
</dbReference>
<dbReference type="InterPro" id="IPR002110">
    <property type="entry name" value="Ankyrin_rpt"/>
</dbReference>
<comment type="caution">
    <text evidence="4">The sequence shown here is derived from an EMBL/GenBank/DDBJ whole genome shotgun (WGS) entry which is preliminary data.</text>
</comment>
<sequence length="457" mass="51220">MKSLRAFLVSAQEIHQAYQLRQPHCRFKKEARSAGIRNPFTAFIFTTLTGSLSLQDLGDLQTLSKLYPGPLMDLNGYFNDEIANPYDEALSAVVQETIVRARQHEADGRYRDAEYLYRRAYSNEDILTDSVDHNQSEDLLPSLDCLVTVYEKLGDYPAAEKAQEMLLRRLVARNPTQFIDGQQTRAAYDYSRLLAYFQKRILDLNPDCPTYIDLFVTYRAAVLDIGLLNEALLDHGLIPLKPKEVHICTSLHIAAKENAINLARLLIENGADVNSRDRSSRIPLHLAVKYAESAMIKLLLASGTDIEAVDKLNRTPLCAALDWKSTLETVTILLDAKANMDAKDALGRTAIVIAIQNHLSEIAQLLLARGANIEGCDLSGETLLSTVVRYRIAWAIKLLVENGASLEMRNYGDRTPLDLARDLARDTTESSPQRSILYLLERLTPLCDRGTEVRSLI</sequence>
<evidence type="ECO:0000256" key="1">
    <source>
        <dbReference type="ARBA" id="ARBA00022737"/>
    </source>
</evidence>
<organism evidence="4 5">
    <name type="scientific">Imshaugia aleurites</name>
    <dbReference type="NCBI Taxonomy" id="172621"/>
    <lineage>
        <taxon>Eukaryota</taxon>
        <taxon>Fungi</taxon>
        <taxon>Dikarya</taxon>
        <taxon>Ascomycota</taxon>
        <taxon>Pezizomycotina</taxon>
        <taxon>Lecanoromycetes</taxon>
        <taxon>OSLEUM clade</taxon>
        <taxon>Lecanoromycetidae</taxon>
        <taxon>Lecanorales</taxon>
        <taxon>Lecanorineae</taxon>
        <taxon>Parmeliaceae</taxon>
        <taxon>Imshaugia</taxon>
    </lineage>
</organism>
<keyword evidence="1" id="KW-0677">Repeat</keyword>
<proteinExistence type="predicted"/>
<accession>A0A8H3FU89</accession>
<feature type="repeat" description="ANK" evidence="3">
    <location>
        <begin position="346"/>
        <end position="378"/>
    </location>
</feature>
<dbReference type="AlphaFoldDB" id="A0A8H3FU89"/>
<gene>
    <name evidence="4" type="ORF">IMSHALPRED_008869</name>
</gene>
<dbReference type="Pfam" id="PF12796">
    <property type="entry name" value="Ank_2"/>
    <property type="match status" value="1"/>
</dbReference>